<sequence>MAKMVEKRRVHCPIRHIGAFIIKYDDGSYSVKCGLLKACGDSCPYLKNPDYRSLYRKAPEYKP</sequence>
<comment type="caution">
    <text evidence="1">The sequence shown here is derived from an EMBL/GenBank/DDBJ whole genome shotgun (WGS) entry which is preliminary data.</text>
</comment>
<gene>
    <name evidence="1" type="ORF">S06H3_46969</name>
</gene>
<dbReference type="AlphaFoldDB" id="X1Q1C6"/>
<dbReference type="EMBL" id="BARV01029459">
    <property type="protein sequence ID" value="GAI44900.1"/>
    <property type="molecule type" value="Genomic_DNA"/>
</dbReference>
<evidence type="ECO:0000313" key="1">
    <source>
        <dbReference type="EMBL" id="GAI44900.1"/>
    </source>
</evidence>
<proteinExistence type="predicted"/>
<name>X1Q1C6_9ZZZZ</name>
<protein>
    <submittedName>
        <fullName evidence="1">Uncharacterized protein</fullName>
    </submittedName>
</protein>
<organism evidence="1">
    <name type="scientific">marine sediment metagenome</name>
    <dbReference type="NCBI Taxonomy" id="412755"/>
    <lineage>
        <taxon>unclassified sequences</taxon>
        <taxon>metagenomes</taxon>
        <taxon>ecological metagenomes</taxon>
    </lineage>
</organism>
<accession>X1Q1C6</accession>
<reference evidence="1" key="1">
    <citation type="journal article" date="2014" name="Front. Microbiol.">
        <title>High frequency of phylogenetically diverse reductive dehalogenase-homologous genes in deep subseafloor sedimentary metagenomes.</title>
        <authorList>
            <person name="Kawai M."/>
            <person name="Futagami T."/>
            <person name="Toyoda A."/>
            <person name="Takaki Y."/>
            <person name="Nishi S."/>
            <person name="Hori S."/>
            <person name="Arai W."/>
            <person name="Tsubouchi T."/>
            <person name="Morono Y."/>
            <person name="Uchiyama I."/>
            <person name="Ito T."/>
            <person name="Fujiyama A."/>
            <person name="Inagaki F."/>
            <person name="Takami H."/>
        </authorList>
    </citation>
    <scope>NUCLEOTIDE SEQUENCE</scope>
    <source>
        <strain evidence="1">Expedition CK06-06</strain>
    </source>
</reference>